<gene>
    <name evidence="1" type="ORF">PBRA_003474</name>
    <name evidence="2" type="ORF">PLBR_LOCUS7043</name>
</gene>
<organism evidence="1 3">
    <name type="scientific">Plasmodiophora brassicae</name>
    <name type="common">Clubroot disease agent</name>
    <dbReference type="NCBI Taxonomy" id="37360"/>
    <lineage>
        <taxon>Eukaryota</taxon>
        <taxon>Sar</taxon>
        <taxon>Rhizaria</taxon>
        <taxon>Endomyxa</taxon>
        <taxon>Phytomyxea</taxon>
        <taxon>Plasmodiophorida</taxon>
        <taxon>Plasmodiophoridae</taxon>
        <taxon>Plasmodiophora</taxon>
    </lineage>
</organism>
<evidence type="ECO:0000313" key="3">
    <source>
        <dbReference type="Proteomes" id="UP000039324"/>
    </source>
</evidence>
<dbReference type="Proteomes" id="UP000039324">
    <property type="component" value="Unassembled WGS sequence"/>
</dbReference>
<keyword evidence="3" id="KW-1185">Reference proteome</keyword>
<sequence>MAAAASPPKGQAALEALVRKSLAGIRVTKSGGKLEFSANADEVESLPTPKDMIMPAPVVLIANLYAESLREIEREEGGMAVPVYAGGMALLGMLPAMQCEFKTAVKAMQRVFNVAKRRGIDVVNQDAFAVWQSACLRKFDKRSVAMLMVDANGATVETRDMLRRFGYECPDDADAP</sequence>
<accession>A0A0G4J8L5</accession>
<protein>
    <submittedName>
        <fullName evidence="1">Uncharacterized protein</fullName>
    </submittedName>
</protein>
<dbReference type="Proteomes" id="UP000290189">
    <property type="component" value="Unassembled WGS sequence"/>
</dbReference>
<dbReference type="EMBL" id="CDSF01000155">
    <property type="protein sequence ID" value="CEP03867.1"/>
    <property type="molecule type" value="Genomic_DNA"/>
</dbReference>
<proteinExistence type="predicted"/>
<dbReference type="AlphaFoldDB" id="A0A0G4J8L5"/>
<name>A0A0G4J8L5_PLABS</name>
<reference evidence="1 3" key="1">
    <citation type="submission" date="2015-02" db="EMBL/GenBank/DDBJ databases">
        <authorList>
            <person name="Chooi Y.-H."/>
        </authorList>
    </citation>
    <scope>NUCLEOTIDE SEQUENCE [LARGE SCALE GENOMIC DNA]</scope>
    <source>
        <strain evidence="1">E3</strain>
    </source>
</reference>
<dbReference type="EMBL" id="OVEO01000012">
    <property type="protein sequence ID" value="SPQ99828.1"/>
    <property type="molecule type" value="Genomic_DNA"/>
</dbReference>
<evidence type="ECO:0000313" key="4">
    <source>
        <dbReference type="Proteomes" id="UP000290189"/>
    </source>
</evidence>
<geneLocation type="mitochondrion" evidence="2"/>
<keyword evidence="2" id="KW-0496">Mitochondrion</keyword>
<reference evidence="2 4" key="2">
    <citation type="submission" date="2018-03" db="EMBL/GenBank/DDBJ databases">
        <authorList>
            <person name="Fogelqvist J."/>
        </authorList>
    </citation>
    <scope>NUCLEOTIDE SEQUENCE [LARGE SCALE GENOMIC DNA]</scope>
</reference>
<evidence type="ECO:0000313" key="1">
    <source>
        <dbReference type="EMBL" id="CEP03867.1"/>
    </source>
</evidence>
<evidence type="ECO:0000313" key="2">
    <source>
        <dbReference type="EMBL" id="SPQ99828.1"/>
    </source>
</evidence>